<sequence>MKGISHLRQPVEKTASFTFVVSENPLADFDVEITSPSIPESFFPIVETNAVGGWESYKDPNVWIKGLLESTKIK</sequence>
<dbReference type="AlphaFoldDB" id="X1NYL6"/>
<dbReference type="EMBL" id="BARV01023313">
    <property type="protein sequence ID" value="GAI35301.1"/>
    <property type="molecule type" value="Genomic_DNA"/>
</dbReference>
<organism evidence="1">
    <name type="scientific">marine sediment metagenome</name>
    <dbReference type="NCBI Taxonomy" id="412755"/>
    <lineage>
        <taxon>unclassified sequences</taxon>
        <taxon>metagenomes</taxon>
        <taxon>ecological metagenomes</taxon>
    </lineage>
</organism>
<name>X1NYL6_9ZZZZ</name>
<gene>
    <name evidence="1" type="ORF">S06H3_38271</name>
</gene>
<protein>
    <submittedName>
        <fullName evidence="1">Uncharacterized protein</fullName>
    </submittedName>
</protein>
<comment type="caution">
    <text evidence="1">The sequence shown here is derived from an EMBL/GenBank/DDBJ whole genome shotgun (WGS) entry which is preliminary data.</text>
</comment>
<accession>X1NYL6</accession>
<evidence type="ECO:0000313" key="1">
    <source>
        <dbReference type="EMBL" id="GAI35301.1"/>
    </source>
</evidence>
<reference evidence="1" key="1">
    <citation type="journal article" date="2014" name="Front. Microbiol.">
        <title>High frequency of phylogenetically diverse reductive dehalogenase-homologous genes in deep subseafloor sedimentary metagenomes.</title>
        <authorList>
            <person name="Kawai M."/>
            <person name="Futagami T."/>
            <person name="Toyoda A."/>
            <person name="Takaki Y."/>
            <person name="Nishi S."/>
            <person name="Hori S."/>
            <person name="Arai W."/>
            <person name="Tsubouchi T."/>
            <person name="Morono Y."/>
            <person name="Uchiyama I."/>
            <person name="Ito T."/>
            <person name="Fujiyama A."/>
            <person name="Inagaki F."/>
            <person name="Takami H."/>
        </authorList>
    </citation>
    <scope>NUCLEOTIDE SEQUENCE</scope>
    <source>
        <strain evidence="1">Expedition CK06-06</strain>
    </source>
</reference>
<proteinExistence type="predicted"/>